<dbReference type="OrthoDB" id="706756at2"/>
<reference evidence="2 3" key="1">
    <citation type="submission" date="2019-12" db="EMBL/GenBank/DDBJ databases">
        <authorList>
            <person name="Dong K."/>
        </authorList>
    </citation>
    <scope>NUCLEOTIDE SEQUENCE [LARGE SCALE GENOMIC DNA]</scope>
    <source>
        <strain evidence="2 3">JCM 31225</strain>
    </source>
</reference>
<dbReference type="Proteomes" id="UP000435036">
    <property type="component" value="Unassembled WGS sequence"/>
</dbReference>
<dbReference type="RefSeq" id="WP_160370863.1">
    <property type="nucleotide sequence ID" value="NZ_WSQA01000023.1"/>
</dbReference>
<dbReference type="AlphaFoldDB" id="A0A6N8L448"/>
<sequence length="229" mass="25670">MKKVLSMLGLCCFSILLYAQSKVGLHGVYLAKNGQQNELWLFADGYGSHISYENNTYGSTYGGPVALTEEGIRITIEYNDANPQEVGQTKNIKAHVKATGLQIGSLNYIKQVAKKQDLDGLWRITGRKQEDKMSTIKRGDRKTIKLLVDGYFQWIAINPAEKGFYGTGGGQYSFANGKYVEHILFFSRDNGRVGAKLDFTGELKNGEWHHSGKSSKGDPIYEIWSRDRE</sequence>
<dbReference type="Gene3D" id="2.40.128.490">
    <property type="entry name" value="Uncharacterised protein PF14869, DUF4488"/>
    <property type="match status" value="1"/>
</dbReference>
<evidence type="ECO:0008006" key="4">
    <source>
        <dbReference type="Google" id="ProtNLM"/>
    </source>
</evidence>
<proteinExistence type="predicted"/>
<dbReference type="EMBL" id="WSQA01000023">
    <property type="protein sequence ID" value="MVZ64146.1"/>
    <property type="molecule type" value="Genomic_DNA"/>
</dbReference>
<name>A0A6N8L448_9SPHI</name>
<feature type="chain" id="PRO_5026830206" description="Membrane or secreted protein" evidence="1">
    <location>
        <begin position="20"/>
        <end position="229"/>
    </location>
</feature>
<accession>A0A6N8L448</accession>
<evidence type="ECO:0000313" key="3">
    <source>
        <dbReference type="Proteomes" id="UP000435036"/>
    </source>
</evidence>
<evidence type="ECO:0000256" key="1">
    <source>
        <dbReference type="SAM" id="SignalP"/>
    </source>
</evidence>
<keyword evidence="3" id="KW-1185">Reference proteome</keyword>
<keyword evidence="1" id="KW-0732">Signal</keyword>
<evidence type="ECO:0000313" key="2">
    <source>
        <dbReference type="EMBL" id="MVZ64146.1"/>
    </source>
</evidence>
<protein>
    <recommendedName>
        <fullName evidence="4">Membrane or secreted protein</fullName>
    </recommendedName>
</protein>
<organism evidence="2 3">
    <name type="scientific">Sphingobacterium humi</name>
    <dbReference type="NCBI Taxonomy" id="1796905"/>
    <lineage>
        <taxon>Bacteria</taxon>
        <taxon>Pseudomonadati</taxon>
        <taxon>Bacteroidota</taxon>
        <taxon>Sphingobacteriia</taxon>
        <taxon>Sphingobacteriales</taxon>
        <taxon>Sphingobacteriaceae</taxon>
        <taxon>Sphingobacterium</taxon>
    </lineage>
</organism>
<feature type="signal peptide" evidence="1">
    <location>
        <begin position="1"/>
        <end position="19"/>
    </location>
</feature>
<gene>
    <name evidence="2" type="ORF">GQF63_19150</name>
</gene>
<comment type="caution">
    <text evidence="2">The sequence shown here is derived from an EMBL/GenBank/DDBJ whole genome shotgun (WGS) entry which is preliminary data.</text>
</comment>